<dbReference type="RefSeq" id="WP_346751708.1">
    <property type="nucleotide sequence ID" value="NZ_JAUJEA010000003.1"/>
</dbReference>
<evidence type="ECO:0000256" key="3">
    <source>
        <dbReference type="ARBA" id="ARBA00022452"/>
    </source>
</evidence>
<evidence type="ECO:0000313" key="12">
    <source>
        <dbReference type="EMBL" id="MDN5201680.1"/>
    </source>
</evidence>
<dbReference type="InterPro" id="IPR036942">
    <property type="entry name" value="Beta-barrel_TonB_sf"/>
</dbReference>
<dbReference type="Pfam" id="PF07715">
    <property type="entry name" value="Plug"/>
    <property type="match status" value="1"/>
</dbReference>
<dbReference type="SUPFAM" id="SSF56935">
    <property type="entry name" value="Porins"/>
    <property type="match status" value="1"/>
</dbReference>
<evidence type="ECO:0000256" key="2">
    <source>
        <dbReference type="ARBA" id="ARBA00022448"/>
    </source>
</evidence>
<name>A0ABT8KLS5_9BACT</name>
<dbReference type="PROSITE" id="PS52016">
    <property type="entry name" value="TONB_DEPENDENT_REC_3"/>
    <property type="match status" value="1"/>
</dbReference>
<dbReference type="NCBIfam" id="TIGR04056">
    <property type="entry name" value="OMP_RagA_SusC"/>
    <property type="match status" value="1"/>
</dbReference>
<evidence type="ECO:0000259" key="11">
    <source>
        <dbReference type="Pfam" id="PF07715"/>
    </source>
</evidence>
<dbReference type="InterPro" id="IPR037066">
    <property type="entry name" value="Plug_dom_sf"/>
</dbReference>
<keyword evidence="4 8" id="KW-0812">Transmembrane</keyword>
<comment type="subcellular location">
    <subcellularLocation>
        <location evidence="1 8">Cell outer membrane</location>
        <topology evidence="1 8">Multi-pass membrane protein</topology>
    </subcellularLocation>
</comment>
<keyword evidence="6 8" id="KW-0472">Membrane</keyword>
<keyword evidence="12" id="KW-0675">Receptor</keyword>
<evidence type="ECO:0000313" key="13">
    <source>
        <dbReference type="Proteomes" id="UP001172082"/>
    </source>
</evidence>
<dbReference type="Gene3D" id="2.40.170.20">
    <property type="entry name" value="TonB-dependent receptor, beta-barrel domain"/>
    <property type="match status" value="1"/>
</dbReference>
<reference evidence="12" key="1">
    <citation type="submission" date="2023-06" db="EMBL/GenBank/DDBJ databases">
        <title>Genomic of Parafulvivirga corallium.</title>
        <authorList>
            <person name="Wang G."/>
        </authorList>
    </citation>
    <scope>NUCLEOTIDE SEQUENCE</scope>
    <source>
        <strain evidence="12">BMA10</strain>
    </source>
</reference>
<dbReference type="EMBL" id="JAUJEA010000003">
    <property type="protein sequence ID" value="MDN5201680.1"/>
    <property type="molecule type" value="Genomic_DNA"/>
</dbReference>
<sequence length="1136" mass="124271">MKLELLKTIMFASKGACYIFILQLLGLQLAIADGVDAQNLDETKVTIQMRQVTLDEVFGEIENQTNFSFVKIIDKKLSQAHVDVVFVDTSLRSVLEYLAENSGLEFKRINETISVRSTNKKRRAKEVIIEVDRTIQGKVTDSDSGEPLIGATVQVKGTDIGTITDVEGNFILSVPDDIETLVVSYIGFKSMEVAIGDRVNFNISLEADVSALEEVIVVGYGTQEKGDVTGAIEKVDFEDVEKSGFNSIDQILQGRTTGLQISNVSGNPGSGQQINIRGVSSIQGSTEPLIVIDGIPVNNADPSALNGPLGSVNTQSPLSLINTNDIETIEVLKDASAAAIYGSRATNGVLLITTKSGQKGKTRVSLNAYTGFQDQPIEIKTTDVDTWYQINNEARANANTQLGLSAGDPGFLEPLVNPAVQTTDWIGAITRESASISDINVSLSSGNDKTTIFGSVGYFNQEGWYLTQRFQRYTSKLKIDHSISSNAKVGLNFLGSHGINNKVSTHEGGTRLLERALEQRPGDPIFLDDGSYNIGGSATLTRHNGFQVLQENDSEYKTYRGILNAYAQIGFLKGFTYKISASTDLGFFNDYLYRSPNSIRARSVGGEVHESRNFSTNFLLDNQLTYTGTSGDLSYDVTFVHSYQKFTLDRNYVRGIGLPSSSFTRISAATQLLNTNFGVTALRGSGKSENALESYIGRVQLKFKDRYLFSASLRNDGSSRLSEDNRYGVFPSVSVGWRITEEPFIQSDLLSNLKLRVSYGLTGNLEAVSDFASLALTAGGANYDNENGIIVAQQGNSDLQWETASQFDIGFDADFLDGRFGLTLDYFQQVTDDLLFDRPIRATSGFSTITENVGSMKNSGLEISIGAEAVKTKDFSWSIDLNTSFVSNKITSLNEGVDQIIVGDHVLKVGEAIGSFFLIRQVGIYQSDSEVPEALFANGIRAGDVRFEDLNGDGNINADDRQVAGSALPDFYGGITNTFHYKNFDLSIFMPFSVGNELYWNRFELDALGGRDRNMRQESVDNRWTGPGTSNSVPRAIALSGPANHNFQSSDRWLEDASFISLRTITLGYNLPKSLLEKVGVSSLRAYVSANNLKTFTKYPGYTPEASDSRDARSFGRDFVTAPPLRTFIFGINANF</sequence>
<evidence type="ECO:0000256" key="4">
    <source>
        <dbReference type="ARBA" id="ARBA00022692"/>
    </source>
</evidence>
<comment type="similarity">
    <text evidence="8 9">Belongs to the TonB-dependent receptor family.</text>
</comment>
<dbReference type="Proteomes" id="UP001172082">
    <property type="component" value="Unassembled WGS sequence"/>
</dbReference>
<dbReference type="InterPro" id="IPR023997">
    <property type="entry name" value="TonB-dep_OMP_SusC/RagA_CS"/>
</dbReference>
<dbReference type="Gene3D" id="2.60.40.1120">
    <property type="entry name" value="Carboxypeptidase-like, regulatory domain"/>
    <property type="match status" value="1"/>
</dbReference>
<organism evidence="12 13">
    <name type="scientific">Splendidivirga corallicola</name>
    <dbReference type="NCBI Taxonomy" id="3051826"/>
    <lineage>
        <taxon>Bacteria</taxon>
        <taxon>Pseudomonadati</taxon>
        <taxon>Bacteroidota</taxon>
        <taxon>Cytophagia</taxon>
        <taxon>Cytophagales</taxon>
        <taxon>Splendidivirgaceae</taxon>
        <taxon>Splendidivirga</taxon>
    </lineage>
</organism>
<evidence type="ECO:0000256" key="1">
    <source>
        <dbReference type="ARBA" id="ARBA00004571"/>
    </source>
</evidence>
<dbReference type="InterPro" id="IPR023996">
    <property type="entry name" value="TonB-dep_OMP_SusC/RagA"/>
</dbReference>
<keyword evidence="3 8" id="KW-1134">Transmembrane beta strand</keyword>
<keyword evidence="5 9" id="KW-0798">TonB box</keyword>
<evidence type="ECO:0000256" key="9">
    <source>
        <dbReference type="RuleBase" id="RU003357"/>
    </source>
</evidence>
<dbReference type="InterPro" id="IPR012910">
    <property type="entry name" value="Plug_dom"/>
</dbReference>
<dbReference type="Gene3D" id="2.170.130.10">
    <property type="entry name" value="TonB-dependent receptor, plug domain"/>
    <property type="match status" value="1"/>
</dbReference>
<dbReference type="InterPro" id="IPR039426">
    <property type="entry name" value="TonB-dep_rcpt-like"/>
</dbReference>
<evidence type="ECO:0000256" key="5">
    <source>
        <dbReference type="ARBA" id="ARBA00023077"/>
    </source>
</evidence>
<feature type="domain" description="TonB-dependent receptor-like beta-barrel" evidence="10">
    <location>
        <begin position="545"/>
        <end position="888"/>
    </location>
</feature>
<proteinExistence type="inferred from homology"/>
<dbReference type="SUPFAM" id="SSF49464">
    <property type="entry name" value="Carboxypeptidase regulatory domain-like"/>
    <property type="match status" value="1"/>
</dbReference>
<evidence type="ECO:0000256" key="8">
    <source>
        <dbReference type="PROSITE-ProRule" id="PRU01360"/>
    </source>
</evidence>
<protein>
    <submittedName>
        <fullName evidence="12">TonB-dependent receptor</fullName>
    </submittedName>
</protein>
<keyword evidence="7 8" id="KW-0998">Cell outer membrane</keyword>
<comment type="caution">
    <text evidence="12">The sequence shown here is derived from an EMBL/GenBank/DDBJ whole genome shotgun (WGS) entry which is preliminary data.</text>
</comment>
<evidence type="ECO:0000256" key="6">
    <source>
        <dbReference type="ARBA" id="ARBA00023136"/>
    </source>
</evidence>
<dbReference type="NCBIfam" id="TIGR04057">
    <property type="entry name" value="SusC_RagA_signa"/>
    <property type="match status" value="1"/>
</dbReference>
<accession>A0ABT8KLS5</accession>
<dbReference type="InterPro" id="IPR000531">
    <property type="entry name" value="Beta-barrel_TonB"/>
</dbReference>
<gene>
    <name evidence="12" type="ORF">QQ008_09915</name>
</gene>
<evidence type="ECO:0000259" key="10">
    <source>
        <dbReference type="Pfam" id="PF00593"/>
    </source>
</evidence>
<feature type="domain" description="TonB-dependent receptor plug" evidence="11">
    <location>
        <begin position="226"/>
        <end position="349"/>
    </location>
</feature>
<evidence type="ECO:0000256" key="7">
    <source>
        <dbReference type="ARBA" id="ARBA00023237"/>
    </source>
</evidence>
<keyword evidence="13" id="KW-1185">Reference proteome</keyword>
<keyword evidence="2 8" id="KW-0813">Transport</keyword>
<dbReference type="Pfam" id="PF13715">
    <property type="entry name" value="CarbopepD_reg_2"/>
    <property type="match status" value="1"/>
</dbReference>
<dbReference type="Pfam" id="PF00593">
    <property type="entry name" value="TonB_dep_Rec_b-barrel"/>
    <property type="match status" value="1"/>
</dbReference>
<dbReference type="InterPro" id="IPR008969">
    <property type="entry name" value="CarboxyPept-like_regulatory"/>
</dbReference>